<keyword evidence="1" id="KW-0677">Repeat</keyword>
<dbReference type="EMBL" id="KN819367">
    <property type="protein sequence ID" value="KIJ12160.1"/>
    <property type="molecule type" value="Genomic_DNA"/>
</dbReference>
<feature type="region of interest" description="Disordered" evidence="2">
    <location>
        <begin position="752"/>
        <end position="818"/>
    </location>
</feature>
<feature type="compositionally biased region" description="Polar residues" evidence="2">
    <location>
        <begin position="221"/>
        <end position="238"/>
    </location>
</feature>
<dbReference type="Proteomes" id="UP000053647">
    <property type="component" value="Unassembled WGS sequence"/>
</dbReference>
<evidence type="ECO:0000313" key="4">
    <source>
        <dbReference type="EMBL" id="KIJ12160.1"/>
    </source>
</evidence>
<dbReference type="OrthoDB" id="2692501at2759"/>
<name>A0A0C9T966_PAXIN</name>
<reference evidence="4 5" key="1">
    <citation type="submission" date="2014-06" db="EMBL/GenBank/DDBJ databases">
        <authorList>
            <consortium name="DOE Joint Genome Institute"/>
            <person name="Kuo A."/>
            <person name="Kohler A."/>
            <person name="Nagy L.G."/>
            <person name="Floudas D."/>
            <person name="Copeland A."/>
            <person name="Barry K.W."/>
            <person name="Cichocki N."/>
            <person name="Veneault-Fourrey C."/>
            <person name="LaButti K."/>
            <person name="Lindquist E.A."/>
            <person name="Lipzen A."/>
            <person name="Lundell T."/>
            <person name="Morin E."/>
            <person name="Murat C."/>
            <person name="Sun H."/>
            <person name="Tunlid A."/>
            <person name="Henrissat B."/>
            <person name="Grigoriev I.V."/>
            <person name="Hibbett D.S."/>
            <person name="Martin F."/>
            <person name="Nordberg H.P."/>
            <person name="Cantor M.N."/>
            <person name="Hua S.X."/>
        </authorList>
    </citation>
    <scope>NUCLEOTIDE SEQUENCE [LARGE SCALE GENOMIC DNA]</scope>
    <source>
        <strain evidence="4 5">ATCC 200175</strain>
    </source>
</reference>
<feature type="compositionally biased region" description="Polar residues" evidence="2">
    <location>
        <begin position="67"/>
        <end position="78"/>
    </location>
</feature>
<feature type="region of interest" description="Disordered" evidence="2">
    <location>
        <begin position="63"/>
        <end position="91"/>
    </location>
</feature>
<evidence type="ECO:0000313" key="5">
    <source>
        <dbReference type="Proteomes" id="UP000053647"/>
    </source>
</evidence>
<sequence length="818" mass="90668">MLQLVRGINPGRPESRPIDDVHWEFIQRCWLPVQGRPAAIDIVPELQRFLETSHPTHLPLHEVFSPHSHSQHASTRTLNLEEAPRDPSVPADTSIVQCLPSPLQLAVSPASDAGTKQQTDTTGDSPIGNLASSMGRSSALPLSLDSDIDDCRTPQISTSTEPVTQISQCPDLTQDHWMQCTSDNHTPRPLAEVVSDLTVKSEEGVNEYKPGVKLTTFSVQRTAESSQLPNPMQNSRTQRTSDKVTPQPRADVASDATVEGVNEDQPGVKLTKCRVHIGDVSLHYPPKIGLYDHFYVEIDVDGQVQRASLTSMCSMPWAERMTFDGAHDAAILTLKVFARRKSHEDAYLGTIEGDLASFIGGSNVLRPLLNTNIDHGRTQNSFSIERMTEVSQHPDPTRSRGTQSTRNGTTPFVEKIKVFESLVVGVAEIHHYAKLAWGIFSVVVKIVAARMILNHNLKTLFEAIDNAYSFVSEADALRRIESNLKIINALSKHTADCAKFIEELAKKTDLEMSVLAPTIKTRVQLFIARFEAFGASFRASLQQRARSQTAMHEMAAQRRMRSMRCTEGVDYHSVPSCGSLEPHLTEIVDDIIAWVNGNTGKRVYVLMGPESAGTTAGRLGSSYFIQEPRHASNIFRTISRDVARRYPVFRHGLCEMVVAHQHLPITPDLSTQFKKLILAPSLKMSTSTPTVVVIDALNNCGSEMLRREILEMLANKSTELPDKFHILVTARPEADIVRAFQQKEHVLTKTIANSLSHSDPTVSRSQTKDSRAADPGEPLPPPHVDAPHCVPSSVTYTYSPTRSRHLTRRFPTRNDLPP</sequence>
<dbReference type="HOGENOM" id="CLU_345486_0_0_1"/>
<feature type="compositionally biased region" description="Polar residues" evidence="2">
    <location>
        <begin position="114"/>
        <end position="136"/>
    </location>
</feature>
<feature type="domain" description="Nephrocystin 3-like N-terminal" evidence="3">
    <location>
        <begin position="626"/>
        <end position="731"/>
    </location>
</feature>
<feature type="compositionally biased region" description="Basic residues" evidence="2">
    <location>
        <begin position="802"/>
        <end position="811"/>
    </location>
</feature>
<evidence type="ECO:0000256" key="1">
    <source>
        <dbReference type="ARBA" id="ARBA00022737"/>
    </source>
</evidence>
<reference evidence="5" key="2">
    <citation type="submission" date="2015-01" db="EMBL/GenBank/DDBJ databases">
        <title>Evolutionary Origins and Diversification of the Mycorrhizal Mutualists.</title>
        <authorList>
            <consortium name="DOE Joint Genome Institute"/>
            <consortium name="Mycorrhizal Genomics Consortium"/>
            <person name="Kohler A."/>
            <person name="Kuo A."/>
            <person name="Nagy L.G."/>
            <person name="Floudas D."/>
            <person name="Copeland A."/>
            <person name="Barry K.W."/>
            <person name="Cichocki N."/>
            <person name="Veneault-Fourrey C."/>
            <person name="LaButti K."/>
            <person name="Lindquist E.A."/>
            <person name="Lipzen A."/>
            <person name="Lundell T."/>
            <person name="Morin E."/>
            <person name="Murat C."/>
            <person name="Riley R."/>
            <person name="Ohm R."/>
            <person name="Sun H."/>
            <person name="Tunlid A."/>
            <person name="Henrissat B."/>
            <person name="Grigoriev I.V."/>
            <person name="Hibbett D.S."/>
            <person name="Martin F."/>
        </authorList>
    </citation>
    <scope>NUCLEOTIDE SEQUENCE [LARGE SCALE GENOMIC DNA]</scope>
    <source>
        <strain evidence="5">ATCC 200175</strain>
    </source>
</reference>
<keyword evidence="5" id="KW-1185">Reference proteome</keyword>
<dbReference type="AlphaFoldDB" id="A0A0C9T966"/>
<evidence type="ECO:0000256" key="2">
    <source>
        <dbReference type="SAM" id="MobiDB-lite"/>
    </source>
</evidence>
<evidence type="ECO:0000259" key="3">
    <source>
        <dbReference type="Pfam" id="PF24883"/>
    </source>
</evidence>
<organism evidence="4 5">
    <name type="scientific">Paxillus involutus ATCC 200175</name>
    <dbReference type="NCBI Taxonomy" id="664439"/>
    <lineage>
        <taxon>Eukaryota</taxon>
        <taxon>Fungi</taxon>
        <taxon>Dikarya</taxon>
        <taxon>Basidiomycota</taxon>
        <taxon>Agaricomycotina</taxon>
        <taxon>Agaricomycetes</taxon>
        <taxon>Agaricomycetidae</taxon>
        <taxon>Boletales</taxon>
        <taxon>Paxilineae</taxon>
        <taxon>Paxillaceae</taxon>
        <taxon>Paxillus</taxon>
    </lineage>
</organism>
<accession>A0A0C9T966</accession>
<feature type="region of interest" description="Disordered" evidence="2">
    <location>
        <begin position="388"/>
        <end position="408"/>
    </location>
</feature>
<feature type="region of interest" description="Disordered" evidence="2">
    <location>
        <begin position="221"/>
        <end position="253"/>
    </location>
</feature>
<proteinExistence type="predicted"/>
<feature type="region of interest" description="Disordered" evidence="2">
    <location>
        <begin position="106"/>
        <end position="148"/>
    </location>
</feature>
<gene>
    <name evidence="4" type="ORF">PAXINDRAFT_101312</name>
</gene>
<dbReference type="Pfam" id="PF24883">
    <property type="entry name" value="NPHP3_N"/>
    <property type="match status" value="1"/>
</dbReference>
<feature type="compositionally biased region" description="Polar residues" evidence="2">
    <location>
        <begin position="752"/>
        <end position="765"/>
    </location>
</feature>
<protein>
    <recommendedName>
        <fullName evidence="3">Nephrocystin 3-like N-terminal domain-containing protein</fullName>
    </recommendedName>
</protein>
<feature type="compositionally biased region" description="Polar residues" evidence="2">
    <location>
        <begin position="399"/>
        <end position="408"/>
    </location>
</feature>
<dbReference type="InterPro" id="IPR056884">
    <property type="entry name" value="NPHP3-like_N"/>
</dbReference>
<feature type="compositionally biased region" description="Polar residues" evidence="2">
    <location>
        <begin position="792"/>
        <end position="801"/>
    </location>
</feature>